<feature type="region of interest" description="Disordered" evidence="1">
    <location>
        <begin position="1074"/>
        <end position="1152"/>
    </location>
</feature>
<accession>A0A6I9YMC8</accession>
<dbReference type="KEGG" id="tsr:106551550"/>
<name>A0A6I9YMC8_9SAUR</name>
<feature type="compositionally biased region" description="Polar residues" evidence="1">
    <location>
        <begin position="1143"/>
        <end position="1152"/>
    </location>
</feature>
<reference evidence="3" key="1">
    <citation type="submission" date="2025-08" db="UniProtKB">
        <authorList>
            <consortium name="RefSeq"/>
        </authorList>
    </citation>
    <scope>IDENTIFICATION</scope>
    <source>
        <tissue evidence="3">Skeletal muscle</tissue>
    </source>
</reference>
<dbReference type="GO" id="GO:0060041">
    <property type="term" value="P:retina development in camera-type eye"/>
    <property type="evidence" value="ECO:0007669"/>
    <property type="project" value="TreeGrafter"/>
</dbReference>
<dbReference type="GeneID" id="106551550"/>
<keyword evidence="2" id="KW-1185">Reference proteome</keyword>
<dbReference type="PANTHER" id="PTHR23005">
    <property type="entry name" value="RETINITIS PIGMENTOSA 1 PROTEIN"/>
    <property type="match status" value="1"/>
</dbReference>
<dbReference type="GO" id="GO:0035082">
    <property type="term" value="P:axoneme assembly"/>
    <property type="evidence" value="ECO:0007669"/>
    <property type="project" value="TreeGrafter"/>
</dbReference>
<dbReference type="Proteomes" id="UP000504617">
    <property type="component" value="Unplaced"/>
</dbReference>
<organism evidence="2 3">
    <name type="scientific">Thamnophis sirtalis</name>
    <dbReference type="NCBI Taxonomy" id="35019"/>
    <lineage>
        <taxon>Eukaryota</taxon>
        <taxon>Metazoa</taxon>
        <taxon>Chordata</taxon>
        <taxon>Craniata</taxon>
        <taxon>Vertebrata</taxon>
        <taxon>Euteleostomi</taxon>
        <taxon>Lepidosauria</taxon>
        <taxon>Squamata</taxon>
        <taxon>Bifurcata</taxon>
        <taxon>Unidentata</taxon>
        <taxon>Episquamata</taxon>
        <taxon>Toxicofera</taxon>
        <taxon>Serpentes</taxon>
        <taxon>Colubroidea</taxon>
        <taxon>Colubridae</taxon>
        <taxon>Natricinae</taxon>
        <taxon>Thamnophis</taxon>
    </lineage>
</organism>
<gene>
    <name evidence="3" type="primary">LOC106551550</name>
</gene>
<evidence type="ECO:0000313" key="3">
    <source>
        <dbReference type="RefSeq" id="XP_013925144.1"/>
    </source>
</evidence>
<dbReference type="GO" id="GO:0042461">
    <property type="term" value="P:photoreceptor cell development"/>
    <property type="evidence" value="ECO:0007669"/>
    <property type="project" value="TreeGrafter"/>
</dbReference>
<feature type="region of interest" description="Disordered" evidence="1">
    <location>
        <begin position="584"/>
        <end position="609"/>
    </location>
</feature>
<feature type="compositionally biased region" description="Basic and acidic residues" evidence="1">
    <location>
        <begin position="1208"/>
        <end position="1223"/>
    </location>
</feature>
<feature type="region of interest" description="Disordered" evidence="1">
    <location>
        <begin position="1190"/>
        <end position="1234"/>
    </location>
</feature>
<dbReference type="PANTHER" id="PTHR23005:SF4">
    <property type="entry name" value="OXYGEN-REGULATED PROTEIN 1"/>
    <property type="match status" value="1"/>
</dbReference>
<dbReference type="GO" id="GO:0005930">
    <property type="term" value="C:axoneme"/>
    <property type="evidence" value="ECO:0007669"/>
    <property type="project" value="TreeGrafter"/>
</dbReference>
<dbReference type="RefSeq" id="XP_013925144.1">
    <property type="nucleotide sequence ID" value="XM_014069669.1"/>
</dbReference>
<evidence type="ECO:0000256" key="1">
    <source>
        <dbReference type="SAM" id="MobiDB-lite"/>
    </source>
</evidence>
<sequence>MFMLDDYLPHFNLTLSCWVLSINCLKVSGIQIDSRSRTQMFSASSYKEYSNDSNSDSSFIPDNDMGTVQNCLHADEDYPAEHFTDDIEKSVHLNKDGSMTVEMRVRFKIKKKETIKWTTTVSHAGTPAVIPEVQTSDLNNLPYKNPTEEFSIAENDVPMQQICTKMINQNPANQLKTSTYDIWQDQLMNTESRQEIKNDLKLNFCRPPTPGPRKVRQKKALVESVTVVSDTSVQKKMVGQFSVSEEMDNGKTKSKHCMITHATSQITNVTHPKISGVCNNHTLNQTQTDQEEKQMLSKSTIKKSYDLPEEDVLLHNVLEKSVVEKGLPNSLTPEGYSSIGQGQSLVKRNNISIPCLSNKCDAVEQELNSFTNQSEWSQLKTKEIIYDQCEIHHCSSSLPPKSNNTICKCCPMTPKLTGSDYIASTLFSDESQATSSSDKKKKKKKKNKLDIVKQNVSSPKDSYDISIQGTTEKYVNTCTIHNTREKMNHFPTELAIYKRELAFPVGNSDGAIKTINTRGDLYSPVSIISQQNDLEDNINKNLNSQLSRQNSKSMKAEDLLLIKDNTKHEFEQIEDGTCKALNKIERPPTSLKPLSDSGNGQKAEDKKGKIISTKLIKSSSKHKEVKKKKKSESATGSIDKVLDEMKALDTLGHSDFTNEITKQSLENYIQTWLQNVYPKAESPPQHLAPINSINKKSHHPTVKSFLDKGNKETGRNNIPEDQQKSTLNNLSEVQALEESFKELYETHRDCLRNVDGILKDEDKYLMPSDTQEKVKLSLCDIIHKYKKKLQEETDHTRCNSEINAQVDPESVPATEAEKYCKNSLLLHKLKSEIFNLEKTKTGFLQNLNCLSDIFSSLLVSPSNLLLVWLLLNLKECLPFINKDEKVGTSCSCSEISMLSQYLKQVLAKEEDEKLMTAASDMQDCTANSLIFSGVQLEKQELTYCQENIALIETKNISGTEEQKQPNENLILNDSLNSGEVLDVKEVAEELRSSYEEQQPYSHPAEHSDMYEMVVMQNLNCTKAQSGNVFSNEDFLEENEAIPLQELEEKIPDPSLNNEKPKLFEEFNIPIFNTSDHTNGQIFDPESSQLDDEELNSSEEQKYTTPTCESEDSDENLTLTIKNTTDENHVENSTTDNLEENDSSVETSEKFSITSPQPFVYESNQIPINTEDKKSRVKLIINRLECGSHSNASSELKKTIGSPGTSDLSDYRPETDESDSRSRPSSDLSDESTDEAIYEKSYNTGYVKRTIERLYGKSETEFKPISKPCSPYMGQILSKDTDVPLHVITDKIPLFGQAHNGWPEDKGASSLISYNKFDLNTISNEYAILPTPAFSLNGEETCNADCSLQNANQHSEFKAQIAEDEGILIDKGKWLLKENHLIRKSPPDNSGMYGNKDTTSADTFFDNHSSDIPYSHLQNMELRSAMKEISSSDLEYMAKPCDNEGNYFNMPHDSDSEPFPPVPGIKCNNSPNQRKEYNTSSECCIELNSYSPAFSKVDFKLPNNRIHPLDQITDDALVRTQPTRNATSNRNRPETQDSLDRLHAICGQHCPILTALIKPLNEQIRGCAYQKASDIENLIWLPYLINKSIGKDKCIIKLSKTHDQLKISCMNKSSINIFGRHYTDNILDITNFNFNNFKLPFSLNYLYDITNVSKGMLLKTEVYKNHESSRRKDDDLDGITVEYRNNLSSYQSTRSNANQFFLGERTSSLEHFIASGQNEYFQRNFIKVTYWEITVYLKDRSVQSWQLLLIFKQKPSFKKNYFGLLVFLSILTFSVENEDFSPKKFR</sequence>
<proteinExistence type="predicted"/>
<protein>
    <submittedName>
        <fullName evidence="3">Oxygen-regulated protein 1-like</fullName>
    </submittedName>
</protein>
<evidence type="ECO:0000313" key="2">
    <source>
        <dbReference type="Proteomes" id="UP000504617"/>
    </source>
</evidence>
<dbReference type="OrthoDB" id="9895813at2759"/>